<evidence type="ECO:0000256" key="4">
    <source>
        <dbReference type="ARBA" id="ARBA00023180"/>
    </source>
</evidence>
<dbReference type="InterPro" id="IPR029058">
    <property type="entry name" value="AB_hydrolase_fold"/>
</dbReference>
<dbReference type="FunFam" id="3.40.50.12670:FF:000001">
    <property type="entry name" value="Carboxypeptidase"/>
    <property type="match status" value="1"/>
</dbReference>
<dbReference type="PRINTS" id="PR00724">
    <property type="entry name" value="CRBOXYPTASEC"/>
</dbReference>
<protein>
    <recommendedName>
        <fullName evidence="8">Carboxypeptidase</fullName>
    </recommendedName>
</protein>
<keyword evidence="3" id="KW-1015">Disulfide bond</keyword>
<reference evidence="7" key="2">
    <citation type="submission" date="2013-12" db="EMBL/GenBank/DDBJ databases">
        <authorList>
            <person name="Yu Y."/>
            <person name="Lee S."/>
            <person name="de Baynast K."/>
            <person name="Wissotski M."/>
            <person name="Liu L."/>
            <person name="Talag J."/>
            <person name="Goicoechea J."/>
            <person name="Angelova A."/>
            <person name="Jetty R."/>
            <person name="Kudrna D."/>
            <person name="Golser W."/>
            <person name="Rivera L."/>
            <person name="Zhang J."/>
            <person name="Wing R."/>
        </authorList>
    </citation>
    <scope>NUCLEOTIDE SEQUENCE</scope>
</reference>
<dbReference type="AlphaFoldDB" id="A0A0D9XRW4"/>
<sequence>MVMMRSRWSLLPLACCLISWVASSAVAAAGTTVNSLPGFDGPLPFSLETGYVEVKETTGVNLFYYFIHSEKDPEHDPLFLWMTGGPGCSSLCGLTYEIGPFQFSAQWHYRNGVPKLIYHPETWTKTNNIIFVILLWGQDSRTQPQRKDSSLWLVDHPQFLLNPLYIGGDSYGGMIIPVLTLAIDERNYLGEKPYFNLKGYLVGNPRTDKQFDEDAKIPFFHGMGLISNELYERAKETCSGKYSAPSNIQCVQSLKSINDCTKDINMVHILEPLCEGIFSPKIHNITEQDGTSRLMLESTAADDDLTTKGKGRDTLAGRRSIGIADSPSMRLPTALSSATSASGYSCEFFSSLGSDRASGYNRDGDVALPSDIGSISDRVGTVEDWKRCNHVSLNYVGDIHTVTMMLPLPSLAHKHGLDFLTFLWLRNGDHGISRWTSCRGAGHTAPEHKPKECFAIWLISLQNHLATNGLEYYIMMIGKEARRAMVARRSRWSLLPLACCLVSWVASSPAAAAGTMVTSLPGFDGPLPFSLETGYVEVNKTTKVNLFYYFVRSEKDPEHDPLLVWLTGGPGCSSIYGLTHEIGPFQFTAQWYYRNGFPKLIYRPETWTKTNNIIFVDSPVGTGFSYATTEEGSKSSDTKAVKQLVVFLRKWLLDHPQFLLNPLYIGGDSYGGMIIPVLTLAIDESNYLGEKPYFNLKGYFAGNPRTDKQFDEDAKIPFFHGMGLISDELYERAKETCRGKYSAPSNTQCVQSLKDINDCTKDINMLHILEPLCEEIFSPKIHNTAEQDGTSRVMLESTAAADDLTKAAYIVLKIWVNDETVRENLGVRKGTVGDWKRCNYVGLHYVRDIHSTVEYHSTLMRKGYRALIYSGDHDAGFTFIGTQAWIRFLNLSVAEKWRPWYLAGQVAGFTTSYASNNLTYATVKGAGHTAPEYKPKECFAMFTRWISGKSL</sequence>
<name>A0A0D9XRW4_9ORYZ</name>
<dbReference type="GO" id="GO:0019748">
    <property type="term" value="P:secondary metabolic process"/>
    <property type="evidence" value="ECO:0007669"/>
    <property type="project" value="TreeGrafter"/>
</dbReference>
<evidence type="ECO:0008006" key="8">
    <source>
        <dbReference type="Google" id="ProtNLM"/>
    </source>
</evidence>
<dbReference type="PANTHER" id="PTHR11802">
    <property type="entry name" value="SERINE PROTEASE FAMILY S10 SERINE CARBOXYPEPTIDASE"/>
    <property type="match status" value="1"/>
</dbReference>
<dbReference type="Gramene" id="LPERR11G10340.1">
    <property type="protein sequence ID" value="LPERR11G10340.1"/>
    <property type="gene ID" value="LPERR11G10340"/>
</dbReference>
<dbReference type="GO" id="GO:0016747">
    <property type="term" value="F:acyltransferase activity, transferring groups other than amino-acyl groups"/>
    <property type="evidence" value="ECO:0007669"/>
    <property type="project" value="TreeGrafter"/>
</dbReference>
<dbReference type="Gene3D" id="3.40.50.12670">
    <property type="match status" value="1"/>
</dbReference>
<evidence type="ECO:0000256" key="3">
    <source>
        <dbReference type="ARBA" id="ARBA00023157"/>
    </source>
</evidence>
<comment type="similarity">
    <text evidence="1">Belongs to the peptidase S10 family.</text>
</comment>
<keyword evidence="7" id="KW-1185">Reference proteome</keyword>
<dbReference type="Pfam" id="PF00450">
    <property type="entry name" value="Peptidase_S10"/>
    <property type="match status" value="3"/>
</dbReference>
<dbReference type="InterPro" id="IPR001563">
    <property type="entry name" value="Peptidase_S10"/>
</dbReference>
<feature type="chain" id="PRO_5002350717" description="Carboxypeptidase" evidence="5">
    <location>
        <begin position="29"/>
        <end position="951"/>
    </location>
</feature>
<dbReference type="FunFam" id="3.40.50.11320:FF:000002">
    <property type="entry name" value="Carboxypeptidase"/>
    <property type="match status" value="1"/>
</dbReference>
<evidence type="ECO:0000313" key="6">
    <source>
        <dbReference type="EnsemblPlants" id="LPERR11G10340.1"/>
    </source>
</evidence>
<reference evidence="6" key="3">
    <citation type="submission" date="2015-04" db="UniProtKB">
        <authorList>
            <consortium name="EnsemblPlants"/>
        </authorList>
    </citation>
    <scope>IDENTIFICATION</scope>
</reference>
<dbReference type="Proteomes" id="UP000032180">
    <property type="component" value="Chromosome 11"/>
</dbReference>
<dbReference type="InterPro" id="IPR033124">
    <property type="entry name" value="Ser_caboxypep_his_AS"/>
</dbReference>
<accession>A0A0D9XRW4</accession>
<evidence type="ECO:0000256" key="2">
    <source>
        <dbReference type="ARBA" id="ARBA00022729"/>
    </source>
</evidence>
<dbReference type="GO" id="GO:0006508">
    <property type="term" value="P:proteolysis"/>
    <property type="evidence" value="ECO:0007669"/>
    <property type="project" value="InterPro"/>
</dbReference>
<dbReference type="SUPFAM" id="SSF53474">
    <property type="entry name" value="alpha/beta-Hydrolases"/>
    <property type="match status" value="2"/>
</dbReference>
<keyword evidence="2 5" id="KW-0732">Signal</keyword>
<dbReference type="Gene3D" id="3.40.50.1820">
    <property type="entry name" value="alpha/beta hydrolase"/>
    <property type="match status" value="3"/>
</dbReference>
<dbReference type="EnsemblPlants" id="LPERR11G10340.1">
    <property type="protein sequence ID" value="LPERR11G10340.1"/>
    <property type="gene ID" value="LPERR11G10340"/>
</dbReference>
<dbReference type="PROSITE" id="PS00560">
    <property type="entry name" value="CARBOXYPEPT_SER_HIS"/>
    <property type="match status" value="1"/>
</dbReference>
<dbReference type="GO" id="GO:0004185">
    <property type="term" value="F:serine-type carboxypeptidase activity"/>
    <property type="evidence" value="ECO:0007669"/>
    <property type="project" value="InterPro"/>
</dbReference>
<proteinExistence type="inferred from homology"/>
<reference evidence="6 7" key="1">
    <citation type="submission" date="2012-08" db="EMBL/GenBank/DDBJ databases">
        <title>Oryza genome evolution.</title>
        <authorList>
            <person name="Wing R.A."/>
        </authorList>
    </citation>
    <scope>NUCLEOTIDE SEQUENCE</scope>
</reference>
<evidence type="ECO:0000256" key="1">
    <source>
        <dbReference type="ARBA" id="ARBA00009431"/>
    </source>
</evidence>
<evidence type="ECO:0000256" key="5">
    <source>
        <dbReference type="SAM" id="SignalP"/>
    </source>
</evidence>
<keyword evidence="4" id="KW-0325">Glycoprotein</keyword>
<evidence type="ECO:0000313" key="7">
    <source>
        <dbReference type="Proteomes" id="UP000032180"/>
    </source>
</evidence>
<organism evidence="6 7">
    <name type="scientific">Leersia perrieri</name>
    <dbReference type="NCBI Taxonomy" id="77586"/>
    <lineage>
        <taxon>Eukaryota</taxon>
        <taxon>Viridiplantae</taxon>
        <taxon>Streptophyta</taxon>
        <taxon>Embryophyta</taxon>
        <taxon>Tracheophyta</taxon>
        <taxon>Spermatophyta</taxon>
        <taxon>Magnoliopsida</taxon>
        <taxon>Liliopsida</taxon>
        <taxon>Poales</taxon>
        <taxon>Poaceae</taxon>
        <taxon>BOP clade</taxon>
        <taxon>Oryzoideae</taxon>
        <taxon>Oryzeae</taxon>
        <taxon>Oryzinae</taxon>
        <taxon>Leersia</taxon>
    </lineage>
</organism>
<dbReference type="eggNOG" id="KOG1282">
    <property type="taxonomic scope" value="Eukaryota"/>
</dbReference>
<feature type="signal peptide" evidence="5">
    <location>
        <begin position="1"/>
        <end position="28"/>
    </location>
</feature>
<dbReference type="FunFam" id="3.40.50.1820:FF:000072">
    <property type="entry name" value="Serine carboxypeptidase-like 19"/>
    <property type="match status" value="1"/>
</dbReference>
<dbReference type="PANTHER" id="PTHR11802:SF204">
    <property type="entry name" value="OS11G0460800 PROTEIN"/>
    <property type="match status" value="1"/>
</dbReference>